<dbReference type="AlphaFoldDB" id="A0AAN8J7M4"/>
<evidence type="ECO:0000256" key="3">
    <source>
        <dbReference type="ARBA" id="ARBA00022448"/>
    </source>
</evidence>
<evidence type="ECO:0000313" key="20">
    <source>
        <dbReference type="Proteomes" id="UP001347796"/>
    </source>
</evidence>
<dbReference type="FunFam" id="1.20.5.110:FF:000004">
    <property type="entry name" value="Vesicle-associated membrane protein 7"/>
    <property type="match status" value="1"/>
</dbReference>
<reference evidence="19 20" key="1">
    <citation type="submission" date="2024-01" db="EMBL/GenBank/DDBJ databases">
        <title>The genome of the rayed Mediterranean limpet Patella caerulea (Linnaeus, 1758).</title>
        <authorList>
            <person name="Anh-Thu Weber A."/>
            <person name="Halstead-Nussloch G."/>
        </authorList>
    </citation>
    <scope>NUCLEOTIDE SEQUENCE [LARGE SCALE GENOMIC DNA]</scope>
    <source>
        <strain evidence="19">AATW-2023a</strain>
        <tissue evidence="19">Whole specimen</tissue>
    </source>
</reference>
<dbReference type="GO" id="GO:0031902">
    <property type="term" value="C:late endosome membrane"/>
    <property type="evidence" value="ECO:0007669"/>
    <property type="project" value="UniProtKB-SubCell"/>
</dbReference>
<evidence type="ECO:0000256" key="8">
    <source>
        <dbReference type="ARBA" id="ARBA00037801"/>
    </source>
</evidence>
<evidence type="ECO:0000256" key="15">
    <source>
        <dbReference type="PROSITE-ProRule" id="PRU00290"/>
    </source>
</evidence>
<dbReference type="InterPro" id="IPR001388">
    <property type="entry name" value="Synaptobrevin-like"/>
</dbReference>
<dbReference type="PROSITE" id="PS50859">
    <property type="entry name" value="LONGIN"/>
    <property type="match status" value="1"/>
</dbReference>
<proteinExistence type="inferred from homology"/>
<evidence type="ECO:0000256" key="16">
    <source>
        <dbReference type="SAM" id="Phobius"/>
    </source>
</evidence>
<dbReference type="Proteomes" id="UP001347796">
    <property type="component" value="Unassembled WGS sequence"/>
</dbReference>
<dbReference type="SUPFAM" id="SSF64356">
    <property type="entry name" value="SNARE-like"/>
    <property type="match status" value="1"/>
</dbReference>
<evidence type="ECO:0000256" key="7">
    <source>
        <dbReference type="ARBA" id="ARBA00023136"/>
    </source>
</evidence>
<dbReference type="SMART" id="SM01270">
    <property type="entry name" value="Longin"/>
    <property type="match status" value="1"/>
</dbReference>
<comment type="subcellular location">
    <subcellularLocation>
        <location evidence="12">Cytoplasmic vesicle</location>
        <location evidence="12">Phagosome membrane</location>
        <topology evidence="12">Single-pass type IV membrane protein</topology>
    </subcellularLocation>
    <subcellularLocation>
        <location evidence="9">Cytoplasmic vesicle</location>
        <location evidence="9">Secretory vesicle membrane</location>
        <topology evidence="9">Single-pass type IV membrane protein</topology>
    </subcellularLocation>
    <subcellularLocation>
        <location evidence="1">Endoplasmic reticulum membrane</location>
        <topology evidence="1">Single-pass type IV membrane protein</topology>
    </subcellularLocation>
    <subcellularLocation>
        <location evidence="8">Golgi apparatus</location>
        <location evidence="8">trans-Golgi network membrane</location>
        <topology evidence="8">Single-pass type IV membrane protein</topology>
    </subcellularLocation>
    <subcellularLocation>
        <location evidence="10">Late endosome membrane</location>
        <topology evidence="10">Single-pass type IV membrane protein</topology>
    </subcellularLocation>
    <subcellularLocation>
        <location evidence="11">Lysosome membrane</location>
        <topology evidence="11">Single-pass type IV membrane protein</topology>
    </subcellularLocation>
</comment>
<dbReference type="Gene3D" id="1.20.5.110">
    <property type="match status" value="1"/>
</dbReference>
<dbReference type="Pfam" id="PF00957">
    <property type="entry name" value="Synaptobrevin"/>
    <property type="match status" value="1"/>
</dbReference>
<evidence type="ECO:0000313" key="19">
    <source>
        <dbReference type="EMBL" id="KAK6171532.1"/>
    </source>
</evidence>
<evidence type="ECO:0000256" key="9">
    <source>
        <dbReference type="ARBA" id="ARBA00037803"/>
    </source>
</evidence>
<dbReference type="InterPro" id="IPR051097">
    <property type="entry name" value="Synaptobrevin-like_transport"/>
</dbReference>
<name>A0AAN8J7M4_PATCE</name>
<dbReference type="GO" id="GO:0006906">
    <property type="term" value="P:vesicle fusion"/>
    <property type="evidence" value="ECO:0007669"/>
    <property type="project" value="TreeGrafter"/>
</dbReference>
<keyword evidence="3" id="KW-0813">Transport</keyword>
<gene>
    <name evidence="19" type="ORF">SNE40_019703</name>
</gene>
<evidence type="ECO:0000256" key="11">
    <source>
        <dbReference type="ARBA" id="ARBA00037863"/>
    </source>
</evidence>
<dbReference type="InterPro" id="IPR010908">
    <property type="entry name" value="Longin_dom"/>
</dbReference>
<dbReference type="InterPro" id="IPR011012">
    <property type="entry name" value="Longin-like_dom_sf"/>
</dbReference>
<keyword evidence="6 16" id="KW-1133">Transmembrane helix</keyword>
<evidence type="ECO:0000256" key="12">
    <source>
        <dbReference type="ARBA" id="ARBA00037875"/>
    </source>
</evidence>
<dbReference type="Pfam" id="PF13774">
    <property type="entry name" value="Longin"/>
    <property type="match status" value="1"/>
</dbReference>
<dbReference type="PANTHER" id="PTHR21136:SF168">
    <property type="entry name" value="VESICLE-ASSOCIATED MEMBRANE PROTEIN 9"/>
    <property type="match status" value="1"/>
</dbReference>
<evidence type="ECO:0000259" key="17">
    <source>
        <dbReference type="PROSITE" id="PS50859"/>
    </source>
</evidence>
<keyword evidence="5" id="KW-0653">Protein transport</keyword>
<evidence type="ECO:0000256" key="2">
    <source>
        <dbReference type="ARBA" id="ARBA00008025"/>
    </source>
</evidence>
<dbReference type="PROSITE" id="PS00417">
    <property type="entry name" value="SYNAPTOBREVIN"/>
    <property type="match status" value="1"/>
</dbReference>
<evidence type="ECO:0000256" key="14">
    <source>
        <dbReference type="ARBA" id="ARBA00042194"/>
    </source>
</evidence>
<dbReference type="PRINTS" id="PR00219">
    <property type="entry name" value="SYNAPTOBREVN"/>
</dbReference>
<organism evidence="19 20">
    <name type="scientific">Patella caerulea</name>
    <name type="common">Rayed Mediterranean limpet</name>
    <dbReference type="NCBI Taxonomy" id="87958"/>
    <lineage>
        <taxon>Eukaryota</taxon>
        <taxon>Metazoa</taxon>
        <taxon>Spiralia</taxon>
        <taxon>Lophotrochozoa</taxon>
        <taxon>Mollusca</taxon>
        <taxon>Gastropoda</taxon>
        <taxon>Patellogastropoda</taxon>
        <taxon>Patelloidea</taxon>
        <taxon>Patellidae</taxon>
        <taxon>Patella</taxon>
    </lineage>
</organism>
<dbReference type="GO" id="GO:0005794">
    <property type="term" value="C:Golgi apparatus"/>
    <property type="evidence" value="ECO:0007669"/>
    <property type="project" value="UniProtKB-SubCell"/>
</dbReference>
<comment type="similarity">
    <text evidence="2">Belongs to the synaptobrevin family.</text>
</comment>
<keyword evidence="20" id="KW-1185">Reference proteome</keyword>
<dbReference type="SUPFAM" id="SSF58038">
    <property type="entry name" value="SNARE fusion complex"/>
    <property type="match status" value="1"/>
</dbReference>
<dbReference type="InterPro" id="IPR042855">
    <property type="entry name" value="V_SNARE_CC"/>
</dbReference>
<dbReference type="GO" id="GO:0005789">
    <property type="term" value="C:endoplasmic reticulum membrane"/>
    <property type="evidence" value="ECO:0007669"/>
    <property type="project" value="UniProtKB-SubCell"/>
</dbReference>
<dbReference type="GO" id="GO:0005484">
    <property type="term" value="F:SNAP receptor activity"/>
    <property type="evidence" value="ECO:0007669"/>
    <property type="project" value="TreeGrafter"/>
</dbReference>
<dbReference type="GO" id="GO:0015031">
    <property type="term" value="P:protein transport"/>
    <property type="evidence" value="ECO:0007669"/>
    <property type="project" value="UniProtKB-KW"/>
</dbReference>
<evidence type="ECO:0000256" key="1">
    <source>
        <dbReference type="ARBA" id="ARBA00004163"/>
    </source>
</evidence>
<accession>A0AAN8J7M4</accession>
<evidence type="ECO:0000256" key="10">
    <source>
        <dbReference type="ARBA" id="ARBA00037845"/>
    </source>
</evidence>
<evidence type="ECO:0000259" key="18">
    <source>
        <dbReference type="PROSITE" id="PS50892"/>
    </source>
</evidence>
<sequence length="232" mass="25873">MTITYSCICRGTTILVSHQIGSETYQDVVESMLPNIPTTNDAKTTYTSNNYAFHVLVDNGILFICAAEPSFGKQKPYTYLAEIKKRFQSGSLATRAVTARTNEFSREFEHVMAEQMEKCSKGQGGQMSVLQSQVDEVKGVMSQNIEKVLERGERLEDLIDKTDELQMNSMAFQKTSKKIAKKYWWKNTKMTLILVGVGLVVILIIIIIILYSTHVLPPNSGSDSKAVTTASP</sequence>
<dbReference type="GO" id="GO:0031201">
    <property type="term" value="C:SNARE complex"/>
    <property type="evidence" value="ECO:0007669"/>
    <property type="project" value="TreeGrafter"/>
</dbReference>
<keyword evidence="15" id="KW-0175">Coiled coil</keyword>
<dbReference type="CDD" id="cd15868">
    <property type="entry name" value="R-SNARE_VAMP8"/>
    <property type="match status" value="1"/>
</dbReference>
<keyword evidence="4 16" id="KW-0812">Transmembrane</keyword>
<feature type="transmembrane region" description="Helical" evidence="16">
    <location>
        <begin position="191"/>
        <end position="211"/>
    </location>
</feature>
<dbReference type="FunFam" id="3.30.450.50:FF:000015">
    <property type="entry name" value="Synaptobrevin 2 isoform 1"/>
    <property type="match status" value="1"/>
</dbReference>
<dbReference type="GO" id="GO:0006887">
    <property type="term" value="P:exocytosis"/>
    <property type="evidence" value="ECO:0007669"/>
    <property type="project" value="TreeGrafter"/>
</dbReference>
<dbReference type="GO" id="GO:0030658">
    <property type="term" value="C:transport vesicle membrane"/>
    <property type="evidence" value="ECO:0007669"/>
    <property type="project" value="UniProtKB-SubCell"/>
</dbReference>
<dbReference type="GO" id="GO:0000149">
    <property type="term" value="F:SNARE binding"/>
    <property type="evidence" value="ECO:0007669"/>
    <property type="project" value="TreeGrafter"/>
</dbReference>
<dbReference type="PANTHER" id="PTHR21136">
    <property type="entry name" value="SNARE PROTEINS"/>
    <property type="match status" value="1"/>
</dbReference>
<evidence type="ECO:0000256" key="6">
    <source>
        <dbReference type="ARBA" id="ARBA00022989"/>
    </source>
</evidence>
<evidence type="ECO:0000256" key="13">
    <source>
        <dbReference type="ARBA" id="ARBA00039269"/>
    </source>
</evidence>
<dbReference type="PROSITE" id="PS50892">
    <property type="entry name" value="V_SNARE"/>
    <property type="match status" value="1"/>
</dbReference>
<feature type="domain" description="V-SNARE coiled-coil homology" evidence="18">
    <location>
        <begin position="126"/>
        <end position="186"/>
    </location>
</feature>
<evidence type="ECO:0000256" key="4">
    <source>
        <dbReference type="ARBA" id="ARBA00022692"/>
    </source>
</evidence>
<dbReference type="Gene3D" id="3.30.450.50">
    <property type="entry name" value="Longin domain"/>
    <property type="match status" value="1"/>
</dbReference>
<evidence type="ECO:0000256" key="5">
    <source>
        <dbReference type="ARBA" id="ARBA00022927"/>
    </source>
</evidence>
<comment type="caution">
    <text evidence="19">The sequence shown here is derived from an EMBL/GenBank/DDBJ whole genome shotgun (WGS) entry which is preliminary data.</text>
</comment>
<keyword evidence="7 16" id="KW-0472">Membrane</keyword>
<dbReference type="GO" id="GO:0030670">
    <property type="term" value="C:phagocytic vesicle membrane"/>
    <property type="evidence" value="ECO:0007669"/>
    <property type="project" value="UniProtKB-SubCell"/>
</dbReference>
<dbReference type="GO" id="GO:0005765">
    <property type="term" value="C:lysosomal membrane"/>
    <property type="evidence" value="ECO:0007669"/>
    <property type="project" value="UniProtKB-SubCell"/>
</dbReference>
<protein>
    <recommendedName>
        <fullName evidence="13">Vesicle-associated membrane protein 7</fullName>
    </recommendedName>
    <alternativeName>
        <fullName evidence="14">Synaptobrevin-like protein 1</fullName>
    </alternativeName>
</protein>
<dbReference type="CDD" id="cd14824">
    <property type="entry name" value="Longin"/>
    <property type="match status" value="1"/>
</dbReference>
<feature type="domain" description="Longin" evidence="17">
    <location>
        <begin position="7"/>
        <end position="112"/>
    </location>
</feature>
<dbReference type="EMBL" id="JAZGQO010000014">
    <property type="protein sequence ID" value="KAK6171532.1"/>
    <property type="molecule type" value="Genomic_DNA"/>
</dbReference>